<comment type="caution">
    <text evidence="1">The sequence shown here is derived from an EMBL/GenBank/DDBJ whole genome shotgun (WGS) entry which is preliminary data.</text>
</comment>
<reference evidence="1" key="1">
    <citation type="journal article" date="2021" name="PeerJ">
        <title>Extensive microbial diversity within the chicken gut microbiome revealed by metagenomics and culture.</title>
        <authorList>
            <person name="Gilroy R."/>
            <person name="Ravi A."/>
            <person name="Getino M."/>
            <person name="Pursley I."/>
            <person name="Horton D.L."/>
            <person name="Alikhan N.F."/>
            <person name="Baker D."/>
            <person name="Gharbi K."/>
            <person name="Hall N."/>
            <person name="Watson M."/>
            <person name="Adriaenssens E.M."/>
            <person name="Foster-Nyarko E."/>
            <person name="Jarju S."/>
            <person name="Secka A."/>
            <person name="Antonio M."/>
            <person name="Oren A."/>
            <person name="Chaudhuri R.R."/>
            <person name="La Ragione R."/>
            <person name="Hildebrand F."/>
            <person name="Pallen M.J."/>
        </authorList>
    </citation>
    <scope>NUCLEOTIDE SEQUENCE</scope>
    <source>
        <strain evidence="1">1068</strain>
    </source>
</reference>
<proteinExistence type="predicted"/>
<evidence type="ECO:0000313" key="2">
    <source>
        <dbReference type="Proteomes" id="UP000824056"/>
    </source>
</evidence>
<dbReference type="EMBL" id="DXBG01000082">
    <property type="protein sequence ID" value="HIZ64948.1"/>
    <property type="molecule type" value="Genomic_DNA"/>
</dbReference>
<dbReference type="AlphaFoldDB" id="A0A9D2FPD1"/>
<name>A0A9D2FPD1_9FIRM</name>
<evidence type="ECO:0000313" key="1">
    <source>
        <dbReference type="EMBL" id="HIZ64948.1"/>
    </source>
</evidence>
<sequence length="278" mass="29347">MARRVQVTLTGNEGKLLIAKAAKQTEQVKQCLNGHKLLLCGGTTVSAFSEELGFEPLRISGRIEATGTRTALQVSDAPHNLLIENGVSKNVDNQIQKVMETMDADDLIVVGANAIDTAGRAALAFAALGGGSRGYALHSAYMQGVPMLILAGLNKLIPDLGSAQAHSGRKGIDCSMGAAIGLYNLFGLIITEIKAFEILFGIEAVVIAGSGIHSGEGSRTFVLYGEDNNIQRAWEMCLAIKGTGLSACKESLMTCIGGCKHCQRHQGCYYKMTALGES</sequence>
<organism evidence="1 2">
    <name type="scientific">Candidatus Blautia pullicola</name>
    <dbReference type="NCBI Taxonomy" id="2838498"/>
    <lineage>
        <taxon>Bacteria</taxon>
        <taxon>Bacillati</taxon>
        <taxon>Bacillota</taxon>
        <taxon>Clostridia</taxon>
        <taxon>Lachnospirales</taxon>
        <taxon>Lachnospiraceae</taxon>
        <taxon>Blautia</taxon>
    </lineage>
</organism>
<reference evidence="1" key="2">
    <citation type="submission" date="2021-04" db="EMBL/GenBank/DDBJ databases">
        <authorList>
            <person name="Gilroy R."/>
        </authorList>
    </citation>
    <scope>NUCLEOTIDE SEQUENCE</scope>
    <source>
        <strain evidence="1">1068</strain>
    </source>
</reference>
<gene>
    <name evidence="1" type="ORF">H9809_03450</name>
</gene>
<protein>
    <submittedName>
        <fullName evidence="1">Uncharacterized protein</fullName>
    </submittedName>
</protein>
<dbReference type="Proteomes" id="UP000824056">
    <property type="component" value="Unassembled WGS sequence"/>
</dbReference>
<accession>A0A9D2FPD1</accession>